<dbReference type="GO" id="GO:0006887">
    <property type="term" value="P:exocytosis"/>
    <property type="evidence" value="ECO:0007669"/>
    <property type="project" value="UniProtKB-KW"/>
</dbReference>
<comment type="caution">
    <text evidence="10">The sequence shown here is derived from an EMBL/GenBank/DDBJ whole genome shotgun (WGS) entry which is preliminary data.</text>
</comment>
<proteinExistence type="inferred from homology"/>
<evidence type="ECO:0000256" key="6">
    <source>
        <dbReference type="ARBA" id="ARBA00022927"/>
    </source>
</evidence>
<protein>
    <recommendedName>
        <fullName evidence="3 7">Exocyst complex component 2</fullName>
    </recommendedName>
</protein>
<evidence type="ECO:0000256" key="4">
    <source>
        <dbReference type="ARBA" id="ARBA00022448"/>
    </source>
</evidence>
<keyword evidence="5 7" id="KW-0268">Exocytosis</keyword>
<dbReference type="InterPro" id="IPR002909">
    <property type="entry name" value="IPT_dom"/>
</dbReference>
<dbReference type="Pfam" id="PF15469">
    <property type="entry name" value="Sec5"/>
    <property type="match status" value="1"/>
</dbReference>
<evidence type="ECO:0000256" key="2">
    <source>
        <dbReference type="ARBA" id="ARBA00010578"/>
    </source>
</evidence>
<dbReference type="InterPro" id="IPR029175">
    <property type="entry name" value="EXOC2/Sec5"/>
</dbReference>
<dbReference type="Pfam" id="PF01833">
    <property type="entry name" value="TIG"/>
    <property type="match status" value="1"/>
</dbReference>
<evidence type="ECO:0000313" key="11">
    <source>
        <dbReference type="Proteomes" id="UP000614601"/>
    </source>
</evidence>
<dbReference type="InterPro" id="IPR014756">
    <property type="entry name" value="Ig_E-set"/>
</dbReference>
<dbReference type="CDD" id="cd00603">
    <property type="entry name" value="IPT_PCSR"/>
    <property type="match status" value="1"/>
</dbReference>
<dbReference type="GO" id="GO:0000145">
    <property type="term" value="C:exocyst"/>
    <property type="evidence" value="ECO:0007669"/>
    <property type="project" value="UniProtKB-UniRule"/>
</dbReference>
<dbReference type="GO" id="GO:0015031">
    <property type="term" value="P:protein transport"/>
    <property type="evidence" value="ECO:0007669"/>
    <property type="project" value="UniProtKB-KW"/>
</dbReference>
<dbReference type="PANTHER" id="PTHR13043:SF1">
    <property type="entry name" value="EXOCYST COMPLEX COMPONENT 2"/>
    <property type="match status" value="1"/>
</dbReference>
<evidence type="ECO:0000256" key="3">
    <source>
        <dbReference type="ARBA" id="ARBA00017526"/>
    </source>
</evidence>
<dbReference type="InterPro" id="IPR039481">
    <property type="entry name" value="EXOC2/Sec5_N_dom"/>
</dbReference>
<evidence type="ECO:0000313" key="10">
    <source>
        <dbReference type="EMBL" id="CAD5206582.1"/>
    </source>
</evidence>
<evidence type="ECO:0000256" key="1">
    <source>
        <dbReference type="ARBA" id="ARBA00002660"/>
    </source>
</evidence>
<dbReference type="EMBL" id="CAJFDH010000001">
    <property type="protein sequence ID" value="CAD5206582.1"/>
    <property type="molecule type" value="Genomic_DNA"/>
</dbReference>
<gene>
    <name evidence="10" type="ORF">BOKJ2_LOCUS1266</name>
</gene>
<feature type="domain" description="IPT/TIG" evidence="8">
    <location>
        <begin position="8"/>
        <end position="91"/>
    </location>
</feature>
<dbReference type="Proteomes" id="UP000783686">
    <property type="component" value="Unassembled WGS sequence"/>
</dbReference>
<dbReference type="InterPro" id="IPR013783">
    <property type="entry name" value="Ig-like_fold"/>
</dbReference>
<evidence type="ECO:0000259" key="8">
    <source>
        <dbReference type="Pfam" id="PF01833"/>
    </source>
</evidence>
<comment type="function">
    <text evidence="1 7">Component of the exocyst complex involved in the docking of exocytic vesicles with fusion sites on the plasma membrane.</text>
</comment>
<name>A0A811JTW3_9BILA</name>
<dbReference type="SUPFAM" id="SSF81296">
    <property type="entry name" value="E set domains"/>
    <property type="match status" value="1"/>
</dbReference>
<keyword evidence="6 7" id="KW-0653">Protein transport</keyword>
<dbReference type="Proteomes" id="UP000614601">
    <property type="component" value="Unassembled WGS sequence"/>
</dbReference>
<evidence type="ECO:0000256" key="5">
    <source>
        <dbReference type="ARBA" id="ARBA00022483"/>
    </source>
</evidence>
<keyword evidence="11" id="KW-1185">Reference proteome</keyword>
<evidence type="ECO:0000256" key="7">
    <source>
        <dbReference type="RuleBase" id="RU365069"/>
    </source>
</evidence>
<feature type="domain" description="Exocyst complex component EXOC2/Sec5 N-terminal" evidence="9">
    <location>
        <begin position="130"/>
        <end position="841"/>
    </location>
</feature>
<evidence type="ECO:0000259" key="9">
    <source>
        <dbReference type="Pfam" id="PF15469"/>
    </source>
</evidence>
<dbReference type="PANTHER" id="PTHR13043">
    <property type="entry name" value="EXOCYST COMPLEX COMPONENT SEC5"/>
    <property type="match status" value="1"/>
</dbReference>
<comment type="subunit">
    <text evidence="7">Component of the exocyst complex.</text>
</comment>
<sequence>MATTSACPIVTGVSPKDGIPGTQVTIRGENLGSGQSDLVALIICGTDCLVTAKWKSPSKIVARVGQAKRGLGDIILVTKSGGRGTSNVQFRVFFEQVGPLAESSVWVDETRTVPIRNAIRNVTEAQNNKDILGISTGEVTDQAIMQKYFPDSSGNLRMNNFNPAWYILESYKSAKMSDIMVGISNLKKEIMKEKQSSKDVHKSNLYSLIHCVDALDTLHKTIESDCESHGWPLTTSVAERVNAARETSDKLFSGILSRKDKADATRNALSVLTRFRFIFYLIENIEKNLNDGDYAAILSDYSRAKSLFKDTEISLFKEVMDHLNVKIQKFKETLQQRLMGIPTSLEEQSKLIKYLMILDPDSNPGWNCVTTYHCWLEDQMWELQEKYVKMSVDKNYDQSANDNQSYINSFVSEFLGMLCEKLVAFTKLASIYTTANQEDNTEDVNQMIRNSINLGSWLVLNAIVPEAIPQSVKDEYGNRFAKFNDLSRDGFEQVESLIQALKTVRSSLKTLLESQFSRHNVQPLIELSKTLRIKGIEVLTTTVVEGILALSTKENWKIDYTAQNFKTLLPDLYEAKINEMLPSTKLLLTSNGVFEDDLFINDSIRQLIVDRYMMVVCTIKECLEQMLAIKLRKRPHRLFNESDSGSTNSAAVEEQKKSSSEVNGRRLLIAISNLDYILNGSLPQICKKLSDNGLKYSDLILDKAKGDMSVLRSDLISKYLELKTGPLLSLLDCISYEHLPEEDDVSAYIKELVMGMIFVKAELNLVIPAISSHLLQSAIRIVLKQFVKALKTIIVRNDEHATQIVIDVTAVEEAFDMYIDDEVRRVMNDLRAPLKAVLDRELFEESMTNFKGAMFFAIESISSNNHTSDV</sequence>
<organism evidence="10 11">
    <name type="scientific">Bursaphelenchus okinawaensis</name>
    <dbReference type="NCBI Taxonomy" id="465554"/>
    <lineage>
        <taxon>Eukaryota</taxon>
        <taxon>Metazoa</taxon>
        <taxon>Ecdysozoa</taxon>
        <taxon>Nematoda</taxon>
        <taxon>Chromadorea</taxon>
        <taxon>Rhabditida</taxon>
        <taxon>Tylenchina</taxon>
        <taxon>Tylenchomorpha</taxon>
        <taxon>Aphelenchoidea</taxon>
        <taxon>Aphelenchoididae</taxon>
        <taxon>Bursaphelenchus</taxon>
    </lineage>
</organism>
<dbReference type="Gene3D" id="2.60.40.10">
    <property type="entry name" value="Immunoglobulins"/>
    <property type="match status" value="1"/>
</dbReference>
<dbReference type="EMBL" id="CAJFCW020000001">
    <property type="protein sequence ID" value="CAG9082355.1"/>
    <property type="molecule type" value="Genomic_DNA"/>
</dbReference>
<dbReference type="FunFam" id="2.60.40.10:FF:000196">
    <property type="entry name" value="Exocyst complex component 2"/>
    <property type="match status" value="1"/>
</dbReference>
<keyword evidence="4 7" id="KW-0813">Transport</keyword>
<dbReference type="GO" id="GO:0006893">
    <property type="term" value="P:Golgi to plasma membrane transport"/>
    <property type="evidence" value="ECO:0007669"/>
    <property type="project" value="UniProtKB-UniRule"/>
</dbReference>
<reference evidence="10" key="1">
    <citation type="submission" date="2020-09" db="EMBL/GenBank/DDBJ databases">
        <authorList>
            <person name="Kikuchi T."/>
        </authorList>
    </citation>
    <scope>NUCLEOTIDE SEQUENCE</scope>
    <source>
        <strain evidence="10">SH1</strain>
    </source>
</reference>
<dbReference type="OrthoDB" id="26242at2759"/>
<dbReference type="AlphaFoldDB" id="A0A811JTW3"/>
<accession>A0A811JTW3</accession>
<comment type="similarity">
    <text evidence="2 7">Belongs to the SEC5 family.</text>
</comment>